<feature type="transmembrane region" description="Helical" evidence="1">
    <location>
        <begin position="12"/>
        <end position="33"/>
    </location>
</feature>
<feature type="transmembrane region" description="Helical" evidence="1">
    <location>
        <begin position="291"/>
        <end position="309"/>
    </location>
</feature>
<gene>
    <name evidence="2" type="ORF">NSA47_00520</name>
</gene>
<reference evidence="2" key="1">
    <citation type="submission" date="2022-07" db="EMBL/GenBank/DDBJ databases">
        <title>Enhanced cultured diversity of the mouse gut microbiota enables custom-made synthetic communities.</title>
        <authorList>
            <person name="Afrizal A."/>
        </authorList>
    </citation>
    <scope>NUCLEOTIDE SEQUENCE</scope>
    <source>
        <strain evidence="2">DSM 28593</strain>
    </source>
</reference>
<evidence type="ECO:0000313" key="2">
    <source>
        <dbReference type="EMBL" id="MCR1897473.1"/>
    </source>
</evidence>
<dbReference type="EMBL" id="JANKAS010000001">
    <property type="protein sequence ID" value="MCR1897473.1"/>
    <property type="molecule type" value="Genomic_DNA"/>
</dbReference>
<accession>A0AAE3HF82</accession>
<comment type="caution">
    <text evidence="2">The sequence shown here is derived from an EMBL/GenBank/DDBJ whole genome shotgun (WGS) entry which is preliminary data.</text>
</comment>
<feature type="transmembrane region" description="Helical" evidence="1">
    <location>
        <begin position="162"/>
        <end position="182"/>
    </location>
</feature>
<keyword evidence="3" id="KW-1185">Reference proteome</keyword>
<dbReference type="Proteomes" id="UP001205748">
    <property type="component" value="Unassembled WGS sequence"/>
</dbReference>
<keyword evidence="1" id="KW-1133">Transmembrane helix</keyword>
<keyword evidence="1" id="KW-0472">Membrane</keyword>
<dbReference type="RefSeq" id="WP_257528878.1">
    <property type="nucleotide sequence ID" value="NZ_JANKAS010000001.1"/>
</dbReference>
<feature type="transmembrane region" description="Helical" evidence="1">
    <location>
        <begin position="346"/>
        <end position="367"/>
    </location>
</feature>
<keyword evidence="1" id="KW-0812">Transmembrane</keyword>
<dbReference type="AlphaFoldDB" id="A0AAE3HF82"/>
<sequence>MFLAEMKRRLYTKYVLFSILGIFMITIGLNLFITNDSKYISENLAEEAVYEGEINEENLLRSLIKVRDEQSDEMRYQSQVSIIHSLVNTYPGILYSENKVQDYPDELAKDFYKSWENKFEALIKLNLPAANQEVALEKLKEVRPPFVRYPGYYLYSTGLENIQIIFMIILFLVIFFASGTYSNSFEDESMEIIKGTKNYRKNMFIRILPSIFFGTALILICTLVTIGMISSIIGLKPLQSSFKMISLFSLGNFSIGQSILIMMLSQLLGVIALSTLMGYISLKTKETTKSIIWGVSFSILYMIGSRVVSSSAGMIKGLFNLIPIASSNMFNAIRYFSFPFGIWEPYIMLIGSFIVFVISTGVLTSSIHKN</sequence>
<feature type="transmembrane region" description="Helical" evidence="1">
    <location>
        <begin position="203"/>
        <end position="235"/>
    </location>
</feature>
<protein>
    <submittedName>
        <fullName evidence="2">ABC transporter permease</fullName>
    </submittedName>
</protein>
<proteinExistence type="predicted"/>
<evidence type="ECO:0000256" key="1">
    <source>
        <dbReference type="SAM" id="Phobius"/>
    </source>
</evidence>
<feature type="transmembrane region" description="Helical" evidence="1">
    <location>
        <begin position="255"/>
        <end position="279"/>
    </location>
</feature>
<organism evidence="2 3">
    <name type="scientific">Irregularibacter muris</name>
    <dbReference type="NCBI Taxonomy" id="1796619"/>
    <lineage>
        <taxon>Bacteria</taxon>
        <taxon>Bacillati</taxon>
        <taxon>Bacillota</taxon>
        <taxon>Clostridia</taxon>
        <taxon>Eubacteriales</taxon>
        <taxon>Eubacteriaceae</taxon>
        <taxon>Irregularibacter</taxon>
    </lineage>
</organism>
<name>A0AAE3HF82_9FIRM</name>
<evidence type="ECO:0000313" key="3">
    <source>
        <dbReference type="Proteomes" id="UP001205748"/>
    </source>
</evidence>